<dbReference type="InterPro" id="IPR016032">
    <property type="entry name" value="Sig_transdc_resp-reg_C-effctor"/>
</dbReference>
<feature type="domain" description="HTH luxR-type" evidence="1">
    <location>
        <begin position="206"/>
        <end position="271"/>
    </location>
</feature>
<dbReference type="SUPFAM" id="SSF46894">
    <property type="entry name" value="C-terminal effector domain of the bipartite response regulators"/>
    <property type="match status" value="1"/>
</dbReference>
<dbReference type="Pfam" id="PF00196">
    <property type="entry name" value="GerE"/>
    <property type="match status" value="1"/>
</dbReference>
<dbReference type="AlphaFoldDB" id="A0AAU2V6D2"/>
<gene>
    <name evidence="2" type="ORF">OG549_21515</name>
</gene>
<dbReference type="GO" id="GO:0003677">
    <property type="term" value="F:DNA binding"/>
    <property type="evidence" value="ECO:0007669"/>
    <property type="project" value="InterPro"/>
</dbReference>
<sequence>MSSSTHGDAGPGGGEVDAAAVALLVRGIHDGLADTRRRAGRIAEAFERYASIGPSAPEPCAAVRLLDGFDAIDGAIAAASAACTTEMLTVQPNGIRSPSILAHASTRDPALVARGARMRTLYTHVARYGPALNAYLERLGDGAEVRTLDEVTDRMMVFDRTVAFLPANPERTSALELRQPVLVGHLVTAFECLWNRAVPLAEPVPAATGITGITHRERVIAALLAEGHQDAVVAQRLGISVRTCRHHIGRLAEALGSSSRAQLGVRIARAGLGGPAHPVAQR</sequence>
<dbReference type="Gene3D" id="1.10.10.10">
    <property type="entry name" value="Winged helix-like DNA-binding domain superfamily/Winged helix DNA-binding domain"/>
    <property type="match status" value="1"/>
</dbReference>
<protein>
    <submittedName>
        <fullName evidence="2">Helix-turn-helix transcriptional regulator</fullName>
    </submittedName>
</protein>
<dbReference type="GO" id="GO:0006355">
    <property type="term" value="P:regulation of DNA-templated transcription"/>
    <property type="evidence" value="ECO:0007669"/>
    <property type="project" value="InterPro"/>
</dbReference>
<evidence type="ECO:0000313" key="2">
    <source>
        <dbReference type="EMBL" id="WTW63025.1"/>
    </source>
</evidence>
<name>A0AAU2V6D2_9ACTN</name>
<evidence type="ECO:0000259" key="1">
    <source>
        <dbReference type="PROSITE" id="PS50043"/>
    </source>
</evidence>
<dbReference type="InterPro" id="IPR051797">
    <property type="entry name" value="TrmB-like"/>
</dbReference>
<dbReference type="PROSITE" id="PS50043">
    <property type="entry name" value="HTH_LUXR_2"/>
    <property type="match status" value="1"/>
</dbReference>
<dbReference type="InterPro" id="IPR036388">
    <property type="entry name" value="WH-like_DNA-bd_sf"/>
</dbReference>
<dbReference type="InterPro" id="IPR000792">
    <property type="entry name" value="Tscrpt_reg_LuxR_C"/>
</dbReference>
<dbReference type="PRINTS" id="PR00038">
    <property type="entry name" value="HTHLUXR"/>
</dbReference>
<dbReference type="PANTHER" id="PTHR34293:SF1">
    <property type="entry name" value="HTH-TYPE TRANSCRIPTIONAL REGULATOR TRMBL2"/>
    <property type="match status" value="1"/>
</dbReference>
<proteinExistence type="predicted"/>
<reference evidence="2" key="1">
    <citation type="submission" date="2022-10" db="EMBL/GenBank/DDBJ databases">
        <title>The complete genomes of actinobacterial strains from the NBC collection.</title>
        <authorList>
            <person name="Joergensen T.S."/>
            <person name="Alvarez Arevalo M."/>
            <person name="Sterndorff E.B."/>
            <person name="Faurdal D."/>
            <person name="Vuksanovic O."/>
            <person name="Mourched A.-S."/>
            <person name="Charusanti P."/>
            <person name="Shaw S."/>
            <person name="Blin K."/>
            <person name="Weber T."/>
        </authorList>
    </citation>
    <scope>NUCLEOTIDE SEQUENCE</scope>
    <source>
        <strain evidence="2">NBC_00003</strain>
    </source>
</reference>
<dbReference type="EMBL" id="CP108318">
    <property type="protein sequence ID" value="WTW63025.1"/>
    <property type="molecule type" value="Genomic_DNA"/>
</dbReference>
<dbReference type="PANTHER" id="PTHR34293">
    <property type="entry name" value="HTH-TYPE TRANSCRIPTIONAL REGULATOR TRMBL2"/>
    <property type="match status" value="1"/>
</dbReference>
<dbReference type="SMART" id="SM00421">
    <property type="entry name" value="HTH_LUXR"/>
    <property type="match status" value="1"/>
</dbReference>
<organism evidence="2">
    <name type="scientific">Streptomyces sp. NBC_00003</name>
    <dbReference type="NCBI Taxonomy" id="2903608"/>
    <lineage>
        <taxon>Bacteria</taxon>
        <taxon>Bacillati</taxon>
        <taxon>Actinomycetota</taxon>
        <taxon>Actinomycetes</taxon>
        <taxon>Kitasatosporales</taxon>
        <taxon>Streptomycetaceae</taxon>
        <taxon>Streptomyces</taxon>
    </lineage>
</organism>
<accession>A0AAU2V6D2</accession>